<protein>
    <recommendedName>
        <fullName evidence="2">AAA+ ATPase domain-containing protein</fullName>
    </recommendedName>
</protein>
<dbReference type="Proteomes" id="UP001623330">
    <property type="component" value="Unassembled WGS sequence"/>
</dbReference>
<comment type="caution">
    <text evidence="3">The sequence shown here is derived from an EMBL/GenBank/DDBJ whole genome shotgun (WGS) entry which is preliminary data.</text>
</comment>
<evidence type="ECO:0000256" key="1">
    <source>
        <dbReference type="SAM" id="MobiDB-lite"/>
    </source>
</evidence>
<dbReference type="InterPro" id="IPR041569">
    <property type="entry name" value="AAA_lid_3"/>
</dbReference>
<dbReference type="Gene3D" id="1.10.8.60">
    <property type="match status" value="1"/>
</dbReference>
<feature type="compositionally biased region" description="Polar residues" evidence="1">
    <location>
        <begin position="404"/>
        <end position="416"/>
    </location>
</feature>
<feature type="region of interest" description="Disordered" evidence="1">
    <location>
        <begin position="309"/>
        <end position="370"/>
    </location>
</feature>
<sequence length="826" mass="94939">MIGPDKFLIPSGLSVEQALKLLYSIARDQYKNLRLELDRCLETRNKNELPRVHKALDSLLAYVNDGLKRIEKSFKINEGAAASGMNSPVKRSLEDFQLLGYDIRIARRDAQKVINDVTKEDSGRSLTKLWRRNSRRFKTEELEDAAAIKEAEKIMMTRAKIEEDRKEQEQMKEFELEQQRKRLMELRVRQQVDLEVAGKLEEEELKRKELEQLEREREEIAAREKALRDQEIARQEELERQARERERELREQERLRREVQRQIEIHKEQERKEREILESKIRAEKEQQLQREKEKLKEMAEKERLRVQAIKEKERENAKNNLKTTNKKPLPQINTATDKPVEKPIERLERSGARRSVDIGSANREPEHYRSKSPVYLDGIGKAAQTAWSQFQPEGKERKKLVRSASSMAKKVNSSAPKVHTITPSRKKYEYKKPVINRAHIIGPRKAQITPTNSSRDEFAKAIRRSKSQSVPSSPILADQPIRKSNGTNTNSTKKQPKEKASTPTYADERIQHVMDTLQGVDQSACEHILDDILIVDEKVYWDDIAGLRTAKNSLKEAVVYPFLRPDLFKGLREPIRGMLLFGPPGTGKTLIAKAVATESNSVFFSISASSLLSKYLGESEKLVRALFYLAKRLAPSIIFIDEIDSLLTARSDNENESSRRIKTEVLIQWSALSNAIAQNDHSDGVSDNRVLVLAATNLPWAIDEAARRRFSRRVYIPLPDYETRLLHITKLLSRQPNNLSIPDYEEIAKLTEGYSGSDLTGLAKEAAMEPIREIGDNLMDVDNEKIRGVTFNDFKNALLTMKKSVSPQSLKQFEEWAIEYGSTGV</sequence>
<dbReference type="Gene3D" id="3.40.50.300">
    <property type="entry name" value="P-loop containing nucleotide triphosphate hydrolases"/>
    <property type="match status" value="1"/>
</dbReference>
<dbReference type="Pfam" id="PF17862">
    <property type="entry name" value="AAA_lid_3"/>
    <property type="match status" value="1"/>
</dbReference>
<dbReference type="InterPro" id="IPR003960">
    <property type="entry name" value="ATPase_AAA_CS"/>
</dbReference>
<dbReference type="SUPFAM" id="SSF52540">
    <property type="entry name" value="P-loop containing nucleoside triphosphate hydrolases"/>
    <property type="match status" value="1"/>
</dbReference>
<name>A0ABR4NY32_9SACH</name>
<feature type="compositionally biased region" description="Basic and acidic residues" evidence="1">
    <location>
        <begin position="339"/>
        <end position="357"/>
    </location>
</feature>
<feature type="compositionally biased region" description="Polar residues" evidence="1">
    <location>
        <begin position="483"/>
        <end position="494"/>
    </location>
</feature>
<dbReference type="SMART" id="SM00382">
    <property type="entry name" value="AAA"/>
    <property type="match status" value="1"/>
</dbReference>
<dbReference type="InterPro" id="IPR027417">
    <property type="entry name" value="P-loop_NTPase"/>
</dbReference>
<feature type="compositionally biased region" description="Basic and acidic residues" evidence="1">
    <location>
        <begin position="496"/>
        <end position="505"/>
    </location>
</feature>
<accession>A0ABR4NY32</accession>
<evidence type="ECO:0000259" key="2">
    <source>
        <dbReference type="SMART" id="SM00382"/>
    </source>
</evidence>
<reference evidence="3 4" key="1">
    <citation type="submission" date="2024-05" db="EMBL/GenBank/DDBJ databases">
        <title>Long read based assembly of the Candida bracarensis genome reveals expanded adhesin content.</title>
        <authorList>
            <person name="Marcet-Houben M."/>
            <person name="Ksiezopolska E."/>
            <person name="Gabaldon T."/>
        </authorList>
    </citation>
    <scope>NUCLEOTIDE SEQUENCE [LARGE SCALE GENOMIC DNA]</scope>
    <source>
        <strain evidence="3 4">CBM6</strain>
    </source>
</reference>
<feature type="compositionally biased region" description="Low complexity" evidence="1">
    <location>
        <begin position="319"/>
        <end position="331"/>
    </location>
</feature>
<evidence type="ECO:0000313" key="3">
    <source>
        <dbReference type="EMBL" id="KAL3233764.1"/>
    </source>
</evidence>
<keyword evidence="4" id="KW-1185">Reference proteome</keyword>
<dbReference type="PANTHER" id="PTHR23074:SF81">
    <property type="entry name" value="26S PROTEASOME SUBUNIT YTA6-RELATED"/>
    <property type="match status" value="1"/>
</dbReference>
<dbReference type="CDD" id="cd19509">
    <property type="entry name" value="RecA-like_VPS4-like"/>
    <property type="match status" value="1"/>
</dbReference>
<gene>
    <name evidence="3" type="ORF">RNJ44_03804</name>
</gene>
<feature type="region of interest" description="Disordered" evidence="1">
    <location>
        <begin position="445"/>
        <end position="505"/>
    </location>
</feature>
<dbReference type="PROSITE" id="PS00674">
    <property type="entry name" value="AAA"/>
    <property type="match status" value="1"/>
</dbReference>
<evidence type="ECO:0000313" key="4">
    <source>
        <dbReference type="Proteomes" id="UP001623330"/>
    </source>
</evidence>
<feature type="compositionally biased region" description="Basic and acidic residues" evidence="1">
    <location>
        <begin position="309"/>
        <end position="318"/>
    </location>
</feature>
<dbReference type="InterPro" id="IPR003593">
    <property type="entry name" value="AAA+_ATPase"/>
</dbReference>
<feature type="domain" description="AAA+ ATPase" evidence="2">
    <location>
        <begin position="575"/>
        <end position="721"/>
    </location>
</feature>
<organism evidence="3 4">
    <name type="scientific">Nakaseomyces bracarensis</name>
    <dbReference type="NCBI Taxonomy" id="273131"/>
    <lineage>
        <taxon>Eukaryota</taxon>
        <taxon>Fungi</taxon>
        <taxon>Dikarya</taxon>
        <taxon>Ascomycota</taxon>
        <taxon>Saccharomycotina</taxon>
        <taxon>Saccharomycetes</taxon>
        <taxon>Saccharomycetales</taxon>
        <taxon>Saccharomycetaceae</taxon>
        <taxon>Nakaseomyces</taxon>
    </lineage>
</organism>
<dbReference type="InterPro" id="IPR003959">
    <property type="entry name" value="ATPase_AAA_core"/>
</dbReference>
<proteinExistence type="predicted"/>
<dbReference type="Pfam" id="PF00004">
    <property type="entry name" value="AAA"/>
    <property type="match status" value="1"/>
</dbReference>
<feature type="region of interest" description="Disordered" evidence="1">
    <location>
        <begin position="390"/>
        <end position="420"/>
    </location>
</feature>
<dbReference type="EMBL" id="JBEVYD010000004">
    <property type="protein sequence ID" value="KAL3233764.1"/>
    <property type="molecule type" value="Genomic_DNA"/>
</dbReference>
<dbReference type="PANTHER" id="PTHR23074">
    <property type="entry name" value="AAA DOMAIN-CONTAINING"/>
    <property type="match status" value="1"/>
</dbReference>
<dbReference type="InterPro" id="IPR050304">
    <property type="entry name" value="MT-severing_AAA_ATPase"/>
</dbReference>